<feature type="region of interest" description="Disordered" evidence="1">
    <location>
        <begin position="1"/>
        <end position="101"/>
    </location>
</feature>
<reference evidence="3" key="1">
    <citation type="journal article" date="2020" name="Syst. Appl. Microbiol.">
        <title>Clarifying the taxonomy of the causal agent of bacterial leaf spot of lettuce through a polyphasic approach reveals that Xanthomonas cynarae Trebaol et al. 2000 emend. Timilsina et al. 2019 is a later heterotypic synonym of Xanthomonas hortorum Vauterin et al. 1995.</title>
        <authorList>
            <person name="Moriniere L."/>
            <person name="Burlet A."/>
            <person name="Rosenthal E.R."/>
            <person name="Nesme X."/>
            <person name="Portier P."/>
            <person name="Bull C.T."/>
            <person name="Lavire C."/>
            <person name="Fischer-Le Saux M."/>
            <person name="Bertolla F."/>
        </authorList>
    </citation>
    <scope>NUCLEOTIDE SEQUENCE [LARGE SCALE GENOMIC DNA]</scope>
    <source>
        <strain evidence="3">CFBP2533</strain>
    </source>
</reference>
<organism evidence="2 3">
    <name type="scientific">Xanthomonas hortorum pv. pelargonii</name>
    <dbReference type="NCBI Taxonomy" id="453602"/>
    <lineage>
        <taxon>Bacteria</taxon>
        <taxon>Pseudomonadati</taxon>
        <taxon>Pseudomonadota</taxon>
        <taxon>Gammaproteobacteria</taxon>
        <taxon>Lysobacterales</taxon>
        <taxon>Lysobacteraceae</taxon>
        <taxon>Xanthomonas</taxon>
    </lineage>
</organism>
<protein>
    <submittedName>
        <fullName evidence="2">Uncharacterized protein</fullName>
    </submittedName>
</protein>
<feature type="compositionally biased region" description="Basic residues" evidence="1">
    <location>
        <begin position="1"/>
        <end position="12"/>
    </location>
</feature>
<dbReference type="AlphaFoldDB" id="A0AAW9ZU13"/>
<comment type="caution">
    <text evidence="2">The sequence shown here is derived from an EMBL/GenBank/DDBJ whole genome shotgun (WGS) entry which is preliminary data.</text>
</comment>
<feature type="compositionally biased region" description="Polar residues" evidence="1">
    <location>
        <begin position="36"/>
        <end position="57"/>
    </location>
</feature>
<gene>
    <name evidence="2" type="ORF">E1J24_17105</name>
</gene>
<name>A0AAW9ZU13_9XANT</name>
<dbReference type="EMBL" id="SMDX01000024">
    <property type="protein sequence ID" value="NMI23513.1"/>
    <property type="molecule type" value="Genomic_DNA"/>
</dbReference>
<proteinExistence type="predicted"/>
<evidence type="ECO:0000313" key="3">
    <source>
        <dbReference type="Proteomes" id="UP000548771"/>
    </source>
</evidence>
<sequence>MPRKSLHGRTRGVSRDGGRARALQQTRRSAALQRMPRSSASHQTNVKSFSAVPNPQSGAYRAGTAPHQRVPAFNHSRKRLLSNGHPNSRPTASRSTGTRSP</sequence>
<feature type="compositionally biased region" description="Polar residues" evidence="1">
    <location>
        <begin position="84"/>
        <end position="101"/>
    </location>
</feature>
<accession>A0AAW9ZU13</accession>
<dbReference type="Proteomes" id="UP000548771">
    <property type="component" value="Unassembled WGS sequence"/>
</dbReference>
<evidence type="ECO:0000256" key="1">
    <source>
        <dbReference type="SAM" id="MobiDB-lite"/>
    </source>
</evidence>
<evidence type="ECO:0000313" key="2">
    <source>
        <dbReference type="EMBL" id="NMI23513.1"/>
    </source>
</evidence>